<protein>
    <submittedName>
        <fullName evidence="1">Uncharacterized protein</fullName>
    </submittedName>
</protein>
<dbReference type="PATRIC" id="fig|1629.5.peg.1342"/>
<evidence type="ECO:0000313" key="2">
    <source>
        <dbReference type="Proteomes" id="UP000051992"/>
    </source>
</evidence>
<dbReference type="Proteomes" id="UP000051992">
    <property type="component" value="Unassembled WGS sequence"/>
</dbReference>
<dbReference type="OrthoDB" id="2148726at2"/>
<name>A0A0R2GZ40_WEIVI</name>
<organism evidence="1 2">
    <name type="scientific">Weissella viridescens</name>
    <name type="common">Lactobacillus viridescens</name>
    <dbReference type="NCBI Taxonomy" id="1629"/>
    <lineage>
        <taxon>Bacteria</taxon>
        <taxon>Bacillati</taxon>
        <taxon>Bacillota</taxon>
        <taxon>Bacilli</taxon>
        <taxon>Lactobacillales</taxon>
        <taxon>Lactobacillaceae</taxon>
        <taxon>Weissella</taxon>
    </lineage>
</organism>
<dbReference type="Pfam" id="PF04525">
    <property type="entry name" value="LOR"/>
    <property type="match status" value="1"/>
</dbReference>
<sequence>MPIKKFMVLISLGLSLFLMPKPASADLTADLNRPNQTIELRENLSFKHKNYDIKLDGEKVGYVTGDFFHPFGDTISIHDNSGKVIYSERQQRRRWSFSLVRQGSFYDKNHQFAGKMKAPFWQFFTKNYRLYDSNGKQIGKSTQNNWKNILHHTYDIKSGGQVVWQGRNSVHVVRDTVYLKHLHNSKVPAEQAIIVTLVHQAVSHADKKK</sequence>
<dbReference type="AlphaFoldDB" id="A0A0R2GZ40"/>
<gene>
    <name evidence="1" type="ORF">IV50_GL001329</name>
</gene>
<keyword evidence="2" id="KW-1185">Reference proteome</keyword>
<dbReference type="EMBL" id="JQBM01000004">
    <property type="protein sequence ID" value="KRN45985.1"/>
    <property type="molecule type" value="Genomic_DNA"/>
</dbReference>
<dbReference type="RefSeq" id="WP_057746862.1">
    <property type="nucleotide sequence ID" value="NZ_BJLU01000013.1"/>
</dbReference>
<evidence type="ECO:0000313" key="1">
    <source>
        <dbReference type="EMBL" id="KRN45985.1"/>
    </source>
</evidence>
<comment type="caution">
    <text evidence="1">The sequence shown here is derived from an EMBL/GenBank/DDBJ whole genome shotgun (WGS) entry which is preliminary data.</text>
</comment>
<reference evidence="1 2" key="1">
    <citation type="journal article" date="2015" name="Genome Announc.">
        <title>Expanding the biotechnology potential of lactobacilli through comparative genomics of 213 strains and associated genera.</title>
        <authorList>
            <person name="Sun Z."/>
            <person name="Harris H.M."/>
            <person name="McCann A."/>
            <person name="Guo C."/>
            <person name="Argimon S."/>
            <person name="Zhang W."/>
            <person name="Yang X."/>
            <person name="Jeffery I.B."/>
            <person name="Cooney J.C."/>
            <person name="Kagawa T.F."/>
            <person name="Liu W."/>
            <person name="Song Y."/>
            <person name="Salvetti E."/>
            <person name="Wrobel A."/>
            <person name="Rasinkangas P."/>
            <person name="Parkhill J."/>
            <person name="Rea M.C."/>
            <person name="O'Sullivan O."/>
            <person name="Ritari J."/>
            <person name="Douillard F.P."/>
            <person name="Paul Ross R."/>
            <person name="Yang R."/>
            <person name="Briner A.E."/>
            <person name="Felis G.E."/>
            <person name="de Vos W.M."/>
            <person name="Barrangou R."/>
            <person name="Klaenhammer T.R."/>
            <person name="Caufield P.W."/>
            <person name="Cui Y."/>
            <person name="Zhang H."/>
            <person name="O'Toole P.W."/>
        </authorList>
    </citation>
    <scope>NUCLEOTIDE SEQUENCE [LARGE SCALE GENOMIC DNA]</scope>
    <source>
        <strain evidence="1 2">DSM 20410</strain>
    </source>
</reference>
<proteinExistence type="predicted"/>
<dbReference type="InterPro" id="IPR007612">
    <property type="entry name" value="LOR"/>
</dbReference>
<accession>A0A0R2GZ40</accession>